<reference evidence="8 9" key="1">
    <citation type="journal article" date="2020" name="Curr. Microbiol.">
        <title>Tepidiphilus baoligensis sp. nov., a Novel Bacterium of the Family Hydrogenophilaceae Isolated from an Oil Reservoir.</title>
        <authorList>
            <person name="Zhang X."/>
            <person name="Wang G."/>
            <person name="Ma X."/>
            <person name="Yu J."/>
            <person name="You J."/>
            <person name="Xue Y."/>
            <person name="Ma Y."/>
        </authorList>
    </citation>
    <scope>NUCLEOTIDE SEQUENCE [LARGE SCALE GENOMIC DNA]</scope>
    <source>
        <strain evidence="8 9">B18-69</strain>
    </source>
</reference>
<dbReference type="PANTHER" id="PTHR30287:SF1">
    <property type="entry name" value="INNER MEMBRANE PROTEIN"/>
    <property type="match status" value="1"/>
</dbReference>
<proteinExistence type="predicted"/>
<dbReference type="PANTHER" id="PTHR30287">
    <property type="entry name" value="MEMBRANE COMPONENT OF PREDICTED ABC SUPERFAMILY METABOLITE UPTAKE TRANSPORTER"/>
    <property type="match status" value="1"/>
</dbReference>
<feature type="transmembrane region" description="Helical" evidence="6">
    <location>
        <begin position="18"/>
        <end position="39"/>
    </location>
</feature>
<feature type="transmembrane region" description="Helical" evidence="6">
    <location>
        <begin position="347"/>
        <end position="372"/>
    </location>
</feature>
<keyword evidence="3 6" id="KW-0812">Transmembrane</keyword>
<feature type="transmembrane region" description="Helical" evidence="6">
    <location>
        <begin position="752"/>
        <end position="783"/>
    </location>
</feature>
<gene>
    <name evidence="8" type="ORF">GV368_10245</name>
</gene>
<comment type="caution">
    <text evidence="8">The sequence shown here is derived from an EMBL/GenBank/DDBJ whole genome shotgun (WGS) entry which is preliminary data.</text>
</comment>
<feature type="transmembrane region" description="Helical" evidence="6">
    <location>
        <begin position="301"/>
        <end position="326"/>
    </location>
</feature>
<evidence type="ECO:0000313" key="8">
    <source>
        <dbReference type="EMBL" id="NMH17460.1"/>
    </source>
</evidence>
<keyword evidence="5 6" id="KW-0472">Membrane</keyword>
<evidence type="ECO:0000259" key="7">
    <source>
        <dbReference type="Pfam" id="PF02687"/>
    </source>
</evidence>
<feature type="transmembrane region" description="Helical" evidence="6">
    <location>
        <begin position="392"/>
        <end position="413"/>
    </location>
</feature>
<evidence type="ECO:0000256" key="6">
    <source>
        <dbReference type="SAM" id="Phobius"/>
    </source>
</evidence>
<evidence type="ECO:0000256" key="5">
    <source>
        <dbReference type="ARBA" id="ARBA00023136"/>
    </source>
</evidence>
<feature type="transmembrane region" description="Helical" evidence="6">
    <location>
        <begin position="467"/>
        <end position="489"/>
    </location>
</feature>
<feature type="transmembrane region" description="Helical" evidence="6">
    <location>
        <begin position="707"/>
        <end position="731"/>
    </location>
</feature>
<comment type="subcellular location">
    <subcellularLocation>
        <location evidence="1">Cell membrane</location>
        <topology evidence="1">Multi-pass membrane protein</topology>
    </subcellularLocation>
</comment>
<accession>A0ABX1QQS6</accession>
<feature type="transmembrane region" description="Helical" evidence="6">
    <location>
        <begin position="795"/>
        <end position="817"/>
    </location>
</feature>
<dbReference type="Pfam" id="PF02687">
    <property type="entry name" value="FtsX"/>
    <property type="match status" value="2"/>
</dbReference>
<evidence type="ECO:0000256" key="2">
    <source>
        <dbReference type="ARBA" id="ARBA00022475"/>
    </source>
</evidence>
<organism evidence="8 9">
    <name type="scientific">Tepidiphilus baoligensis</name>
    <dbReference type="NCBI Taxonomy" id="2698687"/>
    <lineage>
        <taxon>Bacteria</taxon>
        <taxon>Pseudomonadati</taxon>
        <taxon>Pseudomonadota</taxon>
        <taxon>Hydrogenophilia</taxon>
        <taxon>Hydrogenophilales</taxon>
        <taxon>Hydrogenophilaceae</taxon>
        <taxon>Tepidiphilus</taxon>
    </lineage>
</organism>
<dbReference type="InterPro" id="IPR038766">
    <property type="entry name" value="Membrane_comp_ABC_pdt"/>
</dbReference>
<feature type="transmembrane region" description="Helical" evidence="6">
    <location>
        <begin position="420"/>
        <end position="447"/>
    </location>
</feature>
<name>A0ABX1QQS6_9PROT</name>
<keyword evidence="9" id="KW-1185">Reference proteome</keyword>
<feature type="domain" description="ABC3 transporter permease C-terminal" evidence="7">
    <location>
        <begin position="714"/>
        <end position="825"/>
    </location>
</feature>
<protein>
    <submittedName>
        <fullName evidence="8">FtsX-like permease family protein</fullName>
    </submittedName>
</protein>
<evidence type="ECO:0000256" key="4">
    <source>
        <dbReference type="ARBA" id="ARBA00022989"/>
    </source>
</evidence>
<dbReference type="RefSeq" id="WP_142810498.1">
    <property type="nucleotide sequence ID" value="NZ_JAAAUB010000020.1"/>
</dbReference>
<evidence type="ECO:0000256" key="3">
    <source>
        <dbReference type="ARBA" id="ARBA00022692"/>
    </source>
</evidence>
<evidence type="ECO:0000256" key="1">
    <source>
        <dbReference type="ARBA" id="ARBA00004651"/>
    </source>
</evidence>
<sequence length="834" mass="89639">MSRRVTLHLLRRDLRTPAFAAIIAALALAVAAVGSVLWLNDRLGRALLQEAGAWLGADAMITANRPLRAELLAWLEEYPEIEQAQSVAMASILRVGERWQLSSLRAIPPRYPLRGQFVLRRSAEGGREETLQGGPAPGEVWVDESLAGLLGVGPGDEVRVGRLSLRVSAIVRLNPEHGGNFLDLLPESWISLADLPASGLLGPGVRAQWRVHLSGPESVLRRVAREATARLTKGEEFVSLEDAQPAVKTLLEQTQRFLRLAVLAATALAAVAVGLATRRFVRDRLDTAALLRCLGASRYRVAAIVLGEFAAAIVLALLLGAVLGLLAQQGFASLAARVMETSSLPALRWWAAWPAALLALLLAFGFAVPQLVALAQVTPLAVLRRNLGGWRGGVLATAACGAFALFALTVLLAGEVRLAVGVFGGLILGFVLLLGVGSAGFAAFRRFSEGAVVPLRLAWRALGNQKGLAALQASALALGLAALWLLAIVRGDLLESWRFRIPPDASNRFLLNVQADQVEGVRASFVEAGFDEPRFWPMVGGARLVAIDAVPVSDESFTDARAQRLMRREFNLSHGLTLPEDNRVVAGRWHGEPGAPENALSVEESLAQTFGLQLGSRLRFVIDLQEVEGVVTSIRRLRWESMNVNFFIITHPSLLESFPASWLTSYRLPPGREAFERTLLERFPNVTVIDVGRIREQFERMSDQVAALLQAVFSFTLGTGALVLAVGWMLGQEERLQRVAILRALGARRRQILATLALEFATLGAVGALVSVVLSAGVGLWLAASVFRLEVALSWGVLAAAGGLAVLGVVAVGMATVQPLLRRPPLEALRASVV</sequence>
<evidence type="ECO:0000313" key="9">
    <source>
        <dbReference type="Proteomes" id="UP000669605"/>
    </source>
</evidence>
<dbReference type="InterPro" id="IPR003838">
    <property type="entry name" value="ABC3_permease_C"/>
</dbReference>
<keyword evidence="4 6" id="KW-1133">Transmembrane helix</keyword>
<feature type="transmembrane region" description="Helical" evidence="6">
    <location>
        <begin position="257"/>
        <end position="281"/>
    </location>
</feature>
<dbReference type="Proteomes" id="UP000669605">
    <property type="component" value="Unassembled WGS sequence"/>
</dbReference>
<feature type="domain" description="ABC3 transporter permease C-terminal" evidence="7">
    <location>
        <begin position="261"/>
        <end position="367"/>
    </location>
</feature>
<dbReference type="EMBL" id="JAAAUB010000020">
    <property type="protein sequence ID" value="NMH17460.1"/>
    <property type="molecule type" value="Genomic_DNA"/>
</dbReference>
<keyword evidence="2" id="KW-1003">Cell membrane</keyword>